<evidence type="ECO:0000313" key="1">
    <source>
        <dbReference type="EMBL" id="MBD2609468.1"/>
    </source>
</evidence>
<proteinExistence type="predicted"/>
<organism evidence="1 2">
    <name type="scientific">Scytonema hofmannii FACHB-248</name>
    <dbReference type="NCBI Taxonomy" id="1842502"/>
    <lineage>
        <taxon>Bacteria</taxon>
        <taxon>Bacillati</taxon>
        <taxon>Cyanobacteriota</taxon>
        <taxon>Cyanophyceae</taxon>
        <taxon>Nostocales</taxon>
        <taxon>Scytonemataceae</taxon>
        <taxon>Scytonema</taxon>
    </lineage>
</organism>
<dbReference type="EMBL" id="JACJTA010000160">
    <property type="protein sequence ID" value="MBD2609468.1"/>
    <property type="molecule type" value="Genomic_DNA"/>
</dbReference>
<sequence>MALFAPEIFCVLSRKRDRLLFWLDSRLRFKKSGRKAASDRTSFCSKSLV</sequence>
<dbReference type="RefSeq" id="WP_186227757.1">
    <property type="nucleotide sequence ID" value="NZ_JACJTA010000160.1"/>
</dbReference>
<reference evidence="1 2" key="1">
    <citation type="journal article" date="2020" name="ISME J.">
        <title>Comparative genomics reveals insights into cyanobacterial evolution and habitat adaptation.</title>
        <authorList>
            <person name="Chen M.Y."/>
            <person name="Teng W.K."/>
            <person name="Zhao L."/>
            <person name="Hu C.X."/>
            <person name="Zhou Y.K."/>
            <person name="Han B.P."/>
            <person name="Song L.R."/>
            <person name="Shu W.S."/>
        </authorList>
    </citation>
    <scope>NUCLEOTIDE SEQUENCE [LARGE SCALE GENOMIC DNA]</scope>
    <source>
        <strain evidence="1 2">FACHB-248</strain>
    </source>
</reference>
<protein>
    <recommendedName>
        <fullName evidence="3">Transposase</fullName>
    </recommendedName>
</protein>
<name>A0ABR8H187_9CYAN</name>
<keyword evidence="2" id="KW-1185">Reference proteome</keyword>
<accession>A0ABR8H187</accession>
<evidence type="ECO:0008006" key="3">
    <source>
        <dbReference type="Google" id="ProtNLM"/>
    </source>
</evidence>
<comment type="caution">
    <text evidence="1">The sequence shown here is derived from an EMBL/GenBank/DDBJ whole genome shotgun (WGS) entry which is preliminary data.</text>
</comment>
<evidence type="ECO:0000313" key="2">
    <source>
        <dbReference type="Proteomes" id="UP000660380"/>
    </source>
</evidence>
<gene>
    <name evidence="1" type="ORF">H6G81_34505</name>
</gene>
<dbReference type="Proteomes" id="UP000660380">
    <property type="component" value="Unassembled WGS sequence"/>
</dbReference>